<feature type="signal peptide" evidence="2">
    <location>
        <begin position="1"/>
        <end position="19"/>
    </location>
</feature>
<dbReference type="InterPro" id="IPR050796">
    <property type="entry name" value="SCF_F-box_component"/>
</dbReference>
<sequence length="225" mass="25900">MSIFFFIILIIFRADDVEIKVYSLKSDSWTSVDYCGETNIIKNNDGSYVDSLSFSAEFANGKLHWNIGREKKNIVSFDLANEIWDKVEKPSYGVGETESCVWTVGSDLCVFTDYKQTHFCIWVMKEYGVKQSWIKKYTIRYPNGQCNTPFFISNKGEMLFLVRLEFMIDNSKDESLRYTNVTNRESNHAMKIYTESLVCPFSTEGTDNAAKESGEKLISKQSSNK</sequence>
<reference evidence="4 5" key="1">
    <citation type="journal article" date="2014" name="Nat. Genet.">
        <title>Genome sequence of the hot pepper provides insights into the evolution of pungency in Capsicum species.</title>
        <authorList>
            <person name="Kim S."/>
            <person name="Park M."/>
            <person name="Yeom S.I."/>
            <person name="Kim Y.M."/>
            <person name="Lee J.M."/>
            <person name="Lee H.A."/>
            <person name="Seo E."/>
            <person name="Choi J."/>
            <person name="Cheong K."/>
            <person name="Kim K.T."/>
            <person name="Jung K."/>
            <person name="Lee G.W."/>
            <person name="Oh S.K."/>
            <person name="Bae C."/>
            <person name="Kim S.B."/>
            <person name="Lee H.Y."/>
            <person name="Kim S.Y."/>
            <person name="Kim M.S."/>
            <person name="Kang B.C."/>
            <person name="Jo Y.D."/>
            <person name="Yang H.B."/>
            <person name="Jeong H.J."/>
            <person name="Kang W.H."/>
            <person name="Kwon J.K."/>
            <person name="Shin C."/>
            <person name="Lim J.Y."/>
            <person name="Park J.H."/>
            <person name="Huh J.H."/>
            <person name="Kim J.S."/>
            <person name="Kim B.D."/>
            <person name="Cohen O."/>
            <person name="Paran I."/>
            <person name="Suh M.C."/>
            <person name="Lee S.B."/>
            <person name="Kim Y.K."/>
            <person name="Shin Y."/>
            <person name="Noh S.J."/>
            <person name="Park J."/>
            <person name="Seo Y.S."/>
            <person name="Kwon S.Y."/>
            <person name="Kim H.A."/>
            <person name="Park J.M."/>
            <person name="Kim H.J."/>
            <person name="Choi S.B."/>
            <person name="Bosland P.W."/>
            <person name="Reeves G."/>
            <person name="Jo S.H."/>
            <person name="Lee B.W."/>
            <person name="Cho H.T."/>
            <person name="Choi H.S."/>
            <person name="Lee M.S."/>
            <person name="Yu Y."/>
            <person name="Do Choi Y."/>
            <person name="Park B.S."/>
            <person name="van Deynze A."/>
            <person name="Ashrafi H."/>
            <person name="Hill T."/>
            <person name="Kim W.T."/>
            <person name="Pai H.S."/>
            <person name="Ahn H.K."/>
            <person name="Yeam I."/>
            <person name="Giovannoni J.J."/>
            <person name="Rose J.K."/>
            <person name="Sorensen I."/>
            <person name="Lee S.J."/>
            <person name="Kim R.W."/>
            <person name="Choi I.Y."/>
            <person name="Choi B.S."/>
            <person name="Lim J.S."/>
            <person name="Lee Y.H."/>
            <person name="Choi D."/>
        </authorList>
    </citation>
    <scope>NUCLEOTIDE SEQUENCE [LARGE SCALE GENOMIC DNA]</scope>
    <source>
        <strain evidence="5">cv. CM334</strain>
    </source>
</reference>
<organism evidence="4 5">
    <name type="scientific">Capsicum annuum</name>
    <name type="common">Capsicum pepper</name>
    <dbReference type="NCBI Taxonomy" id="4072"/>
    <lineage>
        <taxon>Eukaryota</taxon>
        <taxon>Viridiplantae</taxon>
        <taxon>Streptophyta</taxon>
        <taxon>Embryophyta</taxon>
        <taxon>Tracheophyta</taxon>
        <taxon>Spermatophyta</taxon>
        <taxon>Magnoliopsida</taxon>
        <taxon>eudicotyledons</taxon>
        <taxon>Gunneridae</taxon>
        <taxon>Pentapetalae</taxon>
        <taxon>asterids</taxon>
        <taxon>lamiids</taxon>
        <taxon>Solanales</taxon>
        <taxon>Solanaceae</taxon>
        <taxon>Solanoideae</taxon>
        <taxon>Capsiceae</taxon>
        <taxon>Capsicum</taxon>
    </lineage>
</organism>
<evidence type="ECO:0000259" key="3">
    <source>
        <dbReference type="Pfam" id="PF07734"/>
    </source>
</evidence>
<dbReference type="SMR" id="A0A2G3AD62"/>
<feature type="domain" description="F-box associated beta-propeller type 1" evidence="3">
    <location>
        <begin position="16"/>
        <end position="166"/>
    </location>
</feature>
<dbReference type="Proteomes" id="UP000222542">
    <property type="component" value="Unassembled WGS sequence"/>
</dbReference>
<dbReference type="InterPro" id="IPR006527">
    <property type="entry name" value="F-box-assoc_dom_typ1"/>
</dbReference>
<feature type="region of interest" description="Disordered" evidence="1">
    <location>
        <begin position="206"/>
        <end position="225"/>
    </location>
</feature>
<comment type="caution">
    <text evidence="4">The sequence shown here is derived from an EMBL/GenBank/DDBJ whole genome shotgun (WGS) entry which is preliminary data.</text>
</comment>
<evidence type="ECO:0000313" key="4">
    <source>
        <dbReference type="EMBL" id="PHT92189.1"/>
    </source>
</evidence>
<keyword evidence="5" id="KW-1185">Reference proteome</keyword>
<accession>A0A2G3AD62</accession>
<evidence type="ECO:0000256" key="1">
    <source>
        <dbReference type="SAM" id="MobiDB-lite"/>
    </source>
</evidence>
<proteinExistence type="predicted"/>
<protein>
    <recommendedName>
        <fullName evidence="3">F-box associated beta-propeller type 1 domain-containing protein</fullName>
    </recommendedName>
</protein>
<dbReference type="PANTHER" id="PTHR31672:SF13">
    <property type="entry name" value="F-BOX PROTEIN CPR30-LIKE"/>
    <property type="match status" value="1"/>
</dbReference>
<dbReference type="STRING" id="4072.A0A2G3AD62"/>
<reference evidence="4 5" key="2">
    <citation type="journal article" date="2017" name="Genome Biol.">
        <title>New reference genome sequences of hot pepper reveal the massive evolution of plant disease-resistance genes by retroduplication.</title>
        <authorList>
            <person name="Kim S."/>
            <person name="Park J."/>
            <person name="Yeom S.I."/>
            <person name="Kim Y.M."/>
            <person name="Seo E."/>
            <person name="Kim K.T."/>
            <person name="Kim M.S."/>
            <person name="Lee J.M."/>
            <person name="Cheong K."/>
            <person name="Shin H.S."/>
            <person name="Kim S.B."/>
            <person name="Han K."/>
            <person name="Lee J."/>
            <person name="Park M."/>
            <person name="Lee H.A."/>
            <person name="Lee H.Y."/>
            <person name="Lee Y."/>
            <person name="Oh S."/>
            <person name="Lee J.H."/>
            <person name="Choi E."/>
            <person name="Choi E."/>
            <person name="Lee S.E."/>
            <person name="Jeon J."/>
            <person name="Kim H."/>
            <person name="Choi G."/>
            <person name="Song H."/>
            <person name="Lee J."/>
            <person name="Lee S.C."/>
            <person name="Kwon J.K."/>
            <person name="Lee H.Y."/>
            <person name="Koo N."/>
            <person name="Hong Y."/>
            <person name="Kim R.W."/>
            <person name="Kang W.H."/>
            <person name="Huh J.H."/>
            <person name="Kang B.C."/>
            <person name="Yang T.J."/>
            <person name="Lee Y.H."/>
            <person name="Bennetzen J.L."/>
            <person name="Choi D."/>
        </authorList>
    </citation>
    <scope>NUCLEOTIDE SEQUENCE [LARGE SCALE GENOMIC DNA]</scope>
    <source>
        <strain evidence="5">cv. CM334</strain>
    </source>
</reference>
<keyword evidence="2" id="KW-0732">Signal</keyword>
<dbReference type="AlphaFoldDB" id="A0A2G3AD62"/>
<evidence type="ECO:0000256" key="2">
    <source>
        <dbReference type="SAM" id="SignalP"/>
    </source>
</evidence>
<dbReference type="Gramene" id="PHT92189">
    <property type="protein sequence ID" value="PHT92189"/>
    <property type="gene ID" value="T459_00071"/>
</dbReference>
<dbReference type="EMBL" id="AYRZ02000001">
    <property type="protein sequence ID" value="PHT92189.1"/>
    <property type="molecule type" value="Genomic_DNA"/>
</dbReference>
<feature type="compositionally biased region" description="Basic and acidic residues" evidence="1">
    <location>
        <begin position="209"/>
        <end position="218"/>
    </location>
</feature>
<evidence type="ECO:0000313" key="5">
    <source>
        <dbReference type="Proteomes" id="UP000222542"/>
    </source>
</evidence>
<gene>
    <name evidence="4" type="ORF">T459_00071</name>
</gene>
<dbReference type="PANTHER" id="PTHR31672">
    <property type="entry name" value="BNACNNG10540D PROTEIN"/>
    <property type="match status" value="1"/>
</dbReference>
<feature type="chain" id="PRO_5013787448" description="F-box associated beta-propeller type 1 domain-containing protein" evidence="2">
    <location>
        <begin position="20"/>
        <end position="225"/>
    </location>
</feature>
<dbReference type="Pfam" id="PF07734">
    <property type="entry name" value="FBA_1"/>
    <property type="match status" value="1"/>
</dbReference>
<name>A0A2G3AD62_CAPAN</name>